<feature type="region of interest" description="Disordered" evidence="1">
    <location>
        <begin position="310"/>
        <end position="403"/>
    </location>
</feature>
<accession>A0A8H5MKY0</accession>
<protein>
    <recommendedName>
        <fullName evidence="2">Ribonuclease H1 N-terminal domain-containing protein</fullName>
    </recommendedName>
</protein>
<dbReference type="SUPFAM" id="SSF55658">
    <property type="entry name" value="L9 N-domain-like"/>
    <property type="match status" value="1"/>
</dbReference>
<proteinExistence type="predicted"/>
<reference evidence="3 4" key="1">
    <citation type="submission" date="2020-05" db="EMBL/GenBank/DDBJ databases">
        <title>Identification and distribution of gene clusters putatively required for synthesis of sphingolipid metabolism inhibitors in phylogenetically diverse species of the filamentous fungus Fusarium.</title>
        <authorList>
            <person name="Kim H.-S."/>
            <person name="Busman M."/>
            <person name="Brown D.W."/>
            <person name="Divon H."/>
            <person name="Uhlig S."/>
            <person name="Proctor R.H."/>
        </authorList>
    </citation>
    <scope>NUCLEOTIDE SEQUENCE [LARGE SCALE GENOMIC DNA]</scope>
    <source>
        <strain evidence="3 4">NRRL 25196</strain>
    </source>
</reference>
<name>A0A8H5MKY0_9HYPO</name>
<sequence length="403" mass="42847">MEYQTVDIDERWYGIGDGILKGITTIWHICKILTCHYPGASFKKFATRQAAERWMFHVHGIENPVLIDLAAAKAAVAVAALPAAVPSSSSPLSTPPAMAQVLQLLQQSLGHPRTAEALRNLLSSPAVASTARSHDAHAGGSGALLAPSSSADDPVFSPRATHRGRKSLVIDCSSDDDAKPSSTVPRPMPAAVPPSSSADSSSTNLTATEPPVQTVRLARSSDQARSTKRARRASGDLTFVSGAVNINDRFVNIQPALDRLHEIFMKGNAVIITEDEITAPGGEQERSTTMMGLDLSGAYTRVTADQIEMNKSTSKGKGKAKAQTVTYERDETTRSASQAVHHPLWKAAKARGAALRRPDSETVDGGNNSDNGDRMEGDKGDCNDAGSKPKDGDDGDDRDWVSV</sequence>
<dbReference type="Gene3D" id="3.40.970.10">
    <property type="entry name" value="Ribonuclease H1, N-terminal domain"/>
    <property type="match status" value="1"/>
</dbReference>
<dbReference type="Pfam" id="PF01693">
    <property type="entry name" value="Cauli_VI"/>
    <property type="match status" value="1"/>
</dbReference>
<evidence type="ECO:0000259" key="2">
    <source>
        <dbReference type="Pfam" id="PF01693"/>
    </source>
</evidence>
<evidence type="ECO:0000313" key="4">
    <source>
        <dbReference type="Proteomes" id="UP000574317"/>
    </source>
</evidence>
<feature type="compositionally biased region" description="Low complexity" evidence="1">
    <location>
        <begin position="346"/>
        <end position="355"/>
    </location>
</feature>
<dbReference type="InterPro" id="IPR009027">
    <property type="entry name" value="Ribosomal_bL9/RNase_H1_N"/>
</dbReference>
<feature type="compositionally biased region" description="Low complexity" evidence="1">
    <location>
        <begin position="193"/>
        <end position="202"/>
    </location>
</feature>
<feature type="compositionally biased region" description="Low complexity" evidence="1">
    <location>
        <begin position="143"/>
        <end position="154"/>
    </location>
</feature>
<dbReference type="AlphaFoldDB" id="A0A8H5MKY0"/>
<comment type="caution">
    <text evidence="3">The sequence shown here is derived from an EMBL/GenBank/DDBJ whole genome shotgun (WGS) entry which is preliminary data.</text>
</comment>
<evidence type="ECO:0000256" key="1">
    <source>
        <dbReference type="SAM" id="MobiDB-lite"/>
    </source>
</evidence>
<gene>
    <name evidence="3" type="ORF">FNAPI_12938</name>
</gene>
<evidence type="ECO:0000313" key="3">
    <source>
        <dbReference type="EMBL" id="KAF5532493.1"/>
    </source>
</evidence>
<dbReference type="InterPro" id="IPR011320">
    <property type="entry name" value="RNase_H1_N"/>
</dbReference>
<organism evidence="3 4">
    <name type="scientific">Fusarium napiforme</name>
    <dbReference type="NCBI Taxonomy" id="42672"/>
    <lineage>
        <taxon>Eukaryota</taxon>
        <taxon>Fungi</taxon>
        <taxon>Dikarya</taxon>
        <taxon>Ascomycota</taxon>
        <taxon>Pezizomycotina</taxon>
        <taxon>Sordariomycetes</taxon>
        <taxon>Hypocreomycetidae</taxon>
        <taxon>Hypocreales</taxon>
        <taxon>Nectriaceae</taxon>
        <taxon>Fusarium</taxon>
        <taxon>Fusarium fujikuroi species complex</taxon>
    </lineage>
</organism>
<dbReference type="Proteomes" id="UP000574317">
    <property type="component" value="Unassembled WGS sequence"/>
</dbReference>
<feature type="compositionally biased region" description="Basic and acidic residues" evidence="1">
    <location>
        <begin position="371"/>
        <end position="403"/>
    </location>
</feature>
<dbReference type="EMBL" id="JAAOAO010000721">
    <property type="protein sequence ID" value="KAF5532493.1"/>
    <property type="molecule type" value="Genomic_DNA"/>
</dbReference>
<feature type="domain" description="Ribonuclease H1 N-terminal" evidence="2">
    <location>
        <begin position="12"/>
        <end position="54"/>
    </location>
</feature>
<feature type="region of interest" description="Disordered" evidence="1">
    <location>
        <begin position="132"/>
        <end position="232"/>
    </location>
</feature>
<keyword evidence="4" id="KW-1185">Reference proteome</keyword>
<dbReference type="InterPro" id="IPR037056">
    <property type="entry name" value="RNase_H1_N_sf"/>
</dbReference>